<dbReference type="STRING" id="1802619.A2797_00725"/>
<proteinExistence type="predicted"/>
<gene>
    <name evidence="2" type="ORF">A2797_00725</name>
</gene>
<accession>A0A1F4VAK9</accession>
<organism evidence="2 3">
    <name type="scientific">candidate division WWE3 bacterium RIFCSPHIGHO2_01_FULL_48_15</name>
    <dbReference type="NCBI Taxonomy" id="1802619"/>
    <lineage>
        <taxon>Bacteria</taxon>
        <taxon>Katanobacteria</taxon>
    </lineage>
</organism>
<evidence type="ECO:0000259" key="1">
    <source>
        <dbReference type="Pfam" id="PF18760"/>
    </source>
</evidence>
<evidence type="ECO:0000313" key="3">
    <source>
        <dbReference type="Proteomes" id="UP000179005"/>
    </source>
</evidence>
<comment type="caution">
    <text evidence="2">The sequence shown here is derived from an EMBL/GenBank/DDBJ whole genome shotgun (WGS) entry which is preliminary data.</text>
</comment>
<reference evidence="2 3" key="1">
    <citation type="journal article" date="2016" name="Nat. Commun.">
        <title>Thousands of microbial genomes shed light on interconnected biogeochemical processes in an aquifer system.</title>
        <authorList>
            <person name="Anantharaman K."/>
            <person name="Brown C.T."/>
            <person name="Hug L.A."/>
            <person name="Sharon I."/>
            <person name="Castelle C.J."/>
            <person name="Probst A.J."/>
            <person name="Thomas B.C."/>
            <person name="Singh A."/>
            <person name="Wilkins M.J."/>
            <person name="Karaoz U."/>
            <person name="Brodie E.L."/>
            <person name="Williams K.H."/>
            <person name="Hubbard S.S."/>
            <person name="Banfield J.F."/>
        </authorList>
    </citation>
    <scope>NUCLEOTIDE SEQUENCE [LARGE SCALE GENOMIC DNA]</scope>
</reference>
<name>A0A1F4VAK9_UNCKA</name>
<sequence length="261" mass="29462">MGETAGYPKGYREELAKKLKESSKSERPEILNQAKQSVDYWQSRQENISSKQEEVPIDDGFGVFVKARTLYHGSPAQGIKAFNKAEEYTLGKGVYLTSTAEKAAGYAKVRLIRPQDEEPHIYEALIEDAKLLDLRKQENVDKFTAGFKEKLQGWMKSGKTDRGTDLDRWAKMNIEKAIEKITNGDLHSGNLREIAFNLGNWFSNYAQELGYDGLIAYEGGEGGGSEKIGDHDTYLIFNPEKVRITREQKLDKNEGRLDQAA</sequence>
<dbReference type="Proteomes" id="UP000179005">
    <property type="component" value="Unassembled WGS sequence"/>
</dbReference>
<dbReference type="AlphaFoldDB" id="A0A1F4VAK9"/>
<dbReference type="Pfam" id="PF18760">
    <property type="entry name" value="ART-PolyVal"/>
    <property type="match status" value="1"/>
</dbReference>
<dbReference type="EMBL" id="MEVC01000022">
    <property type="protein sequence ID" value="OGC54245.1"/>
    <property type="molecule type" value="Genomic_DNA"/>
</dbReference>
<dbReference type="InterPro" id="IPR049522">
    <property type="entry name" value="ART-PolyVal_dom"/>
</dbReference>
<protein>
    <recommendedName>
        <fullName evidence="1">ART-PolyVal-like domain-containing protein</fullName>
    </recommendedName>
</protein>
<evidence type="ECO:0000313" key="2">
    <source>
        <dbReference type="EMBL" id="OGC54245.1"/>
    </source>
</evidence>
<feature type="domain" description="ART-PolyVal-like" evidence="1">
    <location>
        <begin position="69"/>
        <end position="243"/>
    </location>
</feature>
<dbReference type="SUPFAM" id="SSF56399">
    <property type="entry name" value="ADP-ribosylation"/>
    <property type="match status" value="1"/>
</dbReference>